<feature type="non-terminal residue" evidence="2">
    <location>
        <position position="1"/>
    </location>
</feature>
<sequence>LGGGIHLHAVCGDCRGDAGVVGGGGAVRACHRRAYPQRQDQKARTEAPRTDRPRLQRLHVLGHASSLAGDRHYHCAVCGVVVLHALRPEPVLPVFRPSGDPARP</sequence>
<proteinExistence type="predicted"/>
<feature type="non-terminal residue" evidence="2">
    <location>
        <position position="104"/>
    </location>
</feature>
<accession>A0A699WZW9</accession>
<dbReference type="AlphaFoldDB" id="A0A699WZW9"/>
<evidence type="ECO:0000256" key="1">
    <source>
        <dbReference type="SAM" id="MobiDB-lite"/>
    </source>
</evidence>
<gene>
    <name evidence="2" type="ORF">Tci_925046</name>
</gene>
<reference evidence="2" key="1">
    <citation type="journal article" date="2019" name="Sci. Rep.">
        <title>Draft genome of Tanacetum cinerariifolium, the natural source of mosquito coil.</title>
        <authorList>
            <person name="Yamashiro T."/>
            <person name="Shiraishi A."/>
            <person name="Satake H."/>
            <person name="Nakayama K."/>
        </authorList>
    </citation>
    <scope>NUCLEOTIDE SEQUENCE</scope>
</reference>
<evidence type="ECO:0000313" key="2">
    <source>
        <dbReference type="EMBL" id="GFD53077.1"/>
    </source>
</evidence>
<comment type="caution">
    <text evidence="2">The sequence shown here is derived from an EMBL/GenBank/DDBJ whole genome shotgun (WGS) entry which is preliminary data.</text>
</comment>
<feature type="compositionally biased region" description="Basic and acidic residues" evidence="1">
    <location>
        <begin position="39"/>
        <end position="53"/>
    </location>
</feature>
<name>A0A699WZW9_TANCI</name>
<dbReference type="EMBL" id="BKCJ011789886">
    <property type="protein sequence ID" value="GFD53077.1"/>
    <property type="molecule type" value="Genomic_DNA"/>
</dbReference>
<organism evidence="2">
    <name type="scientific">Tanacetum cinerariifolium</name>
    <name type="common">Dalmatian daisy</name>
    <name type="synonym">Chrysanthemum cinerariifolium</name>
    <dbReference type="NCBI Taxonomy" id="118510"/>
    <lineage>
        <taxon>Eukaryota</taxon>
        <taxon>Viridiplantae</taxon>
        <taxon>Streptophyta</taxon>
        <taxon>Embryophyta</taxon>
        <taxon>Tracheophyta</taxon>
        <taxon>Spermatophyta</taxon>
        <taxon>Magnoliopsida</taxon>
        <taxon>eudicotyledons</taxon>
        <taxon>Gunneridae</taxon>
        <taxon>Pentapetalae</taxon>
        <taxon>asterids</taxon>
        <taxon>campanulids</taxon>
        <taxon>Asterales</taxon>
        <taxon>Asteraceae</taxon>
        <taxon>Asteroideae</taxon>
        <taxon>Anthemideae</taxon>
        <taxon>Anthemidinae</taxon>
        <taxon>Tanacetum</taxon>
    </lineage>
</organism>
<protein>
    <submittedName>
        <fullName evidence="2">Uncharacterized protein</fullName>
    </submittedName>
</protein>
<feature type="region of interest" description="Disordered" evidence="1">
    <location>
        <begin position="33"/>
        <end position="53"/>
    </location>
</feature>